<evidence type="ECO:0000313" key="2">
    <source>
        <dbReference type="Proteomes" id="UP000614058"/>
    </source>
</evidence>
<dbReference type="InterPro" id="IPR050583">
    <property type="entry name" value="Mycobacterial_A85_antigen"/>
</dbReference>
<organism evidence="1 2">
    <name type="scientific">Kingella bonacorsii</name>
    <dbReference type="NCBI Taxonomy" id="2796361"/>
    <lineage>
        <taxon>Bacteria</taxon>
        <taxon>Pseudomonadati</taxon>
        <taxon>Pseudomonadota</taxon>
        <taxon>Betaproteobacteria</taxon>
        <taxon>Neisseriales</taxon>
        <taxon>Neisseriaceae</taxon>
        <taxon>Kingella</taxon>
    </lineage>
</organism>
<name>A0ABS1BQZ2_9NEIS</name>
<evidence type="ECO:0000313" key="1">
    <source>
        <dbReference type="EMBL" id="MBK0395632.1"/>
    </source>
</evidence>
<dbReference type="Gene3D" id="3.40.50.1820">
    <property type="entry name" value="alpha/beta hydrolase"/>
    <property type="match status" value="1"/>
</dbReference>
<dbReference type="InterPro" id="IPR029058">
    <property type="entry name" value="AB_hydrolase_fold"/>
</dbReference>
<dbReference type="Pfam" id="PF00756">
    <property type="entry name" value="Esterase"/>
    <property type="match status" value="1"/>
</dbReference>
<evidence type="ECO:0008006" key="3">
    <source>
        <dbReference type="Google" id="ProtNLM"/>
    </source>
</evidence>
<accession>A0ABS1BQZ2</accession>
<dbReference type="InterPro" id="IPR000801">
    <property type="entry name" value="Esterase-like"/>
</dbReference>
<gene>
    <name evidence="1" type="ORF">JDW22_03245</name>
</gene>
<keyword evidence="2" id="KW-1185">Reference proteome</keyword>
<dbReference type="EMBL" id="JAEHNZ010000001">
    <property type="protein sequence ID" value="MBK0395632.1"/>
    <property type="molecule type" value="Genomic_DNA"/>
</dbReference>
<sequence>MTRNTLTLQNRELTAYLPARHRPDAPTLLMFPDSPAEADALAALLPDYIALLALPEAHWEHAFTPWRAPKLFAKGADFGGSADETLRQLTEQILPEAERELGLQPQWRGLLGYSLAGLFALYAAYRSDFFQRIASVSGSLWFDGWGDFVATHTPETLPQAVYFSLGGKEAQSRNPRMAAVQTATEAVFACWQQYACPTTLEINAGGHFDNVPQRLAQAAAWLIKAV</sequence>
<dbReference type="PANTHER" id="PTHR48098">
    <property type="entry name" value="ENTEROCHELIN ESTERASE-RELATED"/>
    <property type="match status" value="1"/>
</dbReference>
<protein>
    <recommendedName>
        <fullName evidence="3">Alpha/beta hydrolase</fullName>
    </recommendedName>
</protein>
<reference evidence="1 2" key="1">
    <citation type="journal article" date="2021" name="Pathogens">
        <title>Isolation and Characterization of Kingella bonacorsii sp. nov., A Novel Kingella Species Detected in a Stable Periodontitis Subject.</title>
        <authorList>
            <person name="Antezack A."/>
            <person name="Boxberger M."/>
            <person name="Rolland C."/>
            <person name="Monnet-Corti V."/>
            <person name="La Scola B."/>
        </authorList>
    </citation>
    <scope>NUCLEOTIDE SEQUENCE [LARGE SCALE GENOMIC DNA]</scope>
    <source>
        <strain evidence="1 2">Marseille-Q4569</strain>
    </source>
</reference>
<dbReference type="Proteomes" id="UP000614058">
    <property type="component" value="Unassembled WGS sequence"/>
</dbReference>
<dbReference type="RefSeq" id="WP_200521688.1">
    <property type="nucleotide sequence ID" value="NZ_JAEHNZ010000001.1"/>
</dbReference>
<dbReference type="SUPFAM" id="SSF53474">
    <property type="entry name" value="alpha/beta-Hydrolases"/>
    <property type="match status" value="1"/>
</dbReference>
<dbReference type="PANTHER" id="PTHR48098:SF6">
    <property type="entry name" value="FERRI-BACILLIBACTIN ESTERASE BESA"/>
    <property type="match status" value="1"/>
</dbReference>
<proteinExistence type="predicted"/>
<comment type="caution">
    <text evidence="1">The sequence shown here is derived from an EMBL/GenBank/DDBJ whole genome shotgun (WGS) entry which is preliminary data.</text>
</comment>